<reference evidence="1 2" key="1">
    <citation type="journal article" date="2004" name="Science">
        <title>The genome of the diatom Thalassiosira pseudonana: ecology, evolution, and metabolism.</title>
        <authorList>
            <person name="Armbrust E.V."/>
            <person name="Berges J.A."/>
            <person name="Bowler C."/>
            <person name="Green B.R."/>
            <person name="Martinez D."/>
            <person name="Putnam N.H."/>
            <person name="Zhou S."/>
            <person name="Allen A.E."/>
            <person name="Apt K.E."/>
            <person name="Bechner M."/>
            <person name="Brzezinski M.A."/>
            <person name="Chaal B.K."/>
            <person name="Chiovitti A."/>
            <person name="Davis A.K."/>
            <person name="Demarest M.S."/>
            <person name="Detter J.C."/>
            <person name="Glavina T."/>
            <person name="Goodstein D."/>
            <person name="Hadi M.Z."/>
            <person name="Hellsten U."/>
            <person name="Hildebrand M."/>
            <person name="Jenkins B.D."/>
            <person name="Jurka J."/>
            <person name="Kapitonov V.V."/>
            <person name="Kroger N."/>
            <person name="Lau W.W."/>
            <person name="Lane T.W."/>
            <person name="Larimer F.W."/>
            <person name="Lippmeier J.C."/>
            <person name="Lucas S."/>
            <person name="Medina M."/>
            <person name="Montsant A."/>
            <person name="Obornik M."/>
            <person name="Parker M.S."/>
            <person name="Palenik B."/>
            <person name="Pazour G.J."/>
            <person name="Richardson P.M."/>
            <person name="Rynearson T.A."/>
            <person name="Saito M.A."/>
            <person name="Schwartz D.C."/>
            <person name="Thamatrakoln K."/>
            <person name="Valentin K."/>
            <person name="Vardi A."/>
            <person name="Wilkerson F.P."/>
            <person name="Rokhsar D.S."/>
        </authorList>
    </citation>
    <scope>NUCLEOTIDE SEQUENCE [LARGE SCALE GENOMIC DNA]</scope>
    <source>
        <strain evidence="1 2">CCMP1335</strain>
    </source>
</reference>
<name>B8C0S5_THAPS</name>
<evidence type="ECO:0000313" key="1">
    <source>
        <dbReference type="EMBL" id="EED93118.1"/>
    </source>
</evidence>
<dbReference type="EMBL" id="CM000641">
    <property type="protein sequence ID" value="EED93118.1"/>
    <property type="molecule type" value="Genomic_DNA"/>
</dbReference>
<sequence length="127" mass="13568">MVAGEEKAGMAYVYTGSTGKAVQSLPVGLAASQARFGNTVSIYVGKILIDAPTAANKTGSIYMYYLSDDDVWKFSDVIENKGGEVWNMHDSSVSIDANSVVVRVPKNDVDASNQVLPSSKAEDNEGW</sequence>
<dbReference type="AlphaFoldDB" id="B8C0S5"/>
<protein>
    <submittedName>
        <fullName evidence="1">Uncharacterized protein</fullName>
    </submittedName>
</protein>
<dbReference type="HOGENOM" id="CLU_1975007_0_0_1"/>
<dbReference type="KEGG" id="tps:THAPSDRAFT_4955"/>
<reference evidence="1 2" key="2">
    <citation type="journal article" date="2008" name="Nature">
        <title>The Phaeodactylum genome reveals the evolutionary history of diatom genomes.</title>
        <authorList>
            <person name="Bowler C."/>
            <person name="Allen A.E."/>
            <person name="Badger J.H."/>
            <person name="Grimwood J."/>
            <person name="Jabbari K."/>
            <person name="Kuo A."/>
            <person name="Maheswari U."/>
            <person name="Martens C."/>
            <person name="Maumus F."/>
            <person name="Otillar R.P."/>
            <person name="Rayko E."/>
            <person name="Salamov A."/>
            <person name="Vandepoele K."/>
            <person name="Beszteri B."/>
            <person name="Gruber A."/>
            <person name="Heijde M."/>
            <person name="Katinka M."/>
            <person name="Mock T."/>
            <person name="Valentin K."/>
            <person name="Verret F."/>
            <person name="Berges J.A."/>
            <person name="Brownlee C."/>
            <person name="Cadoret J.P."/>
            <person name="Chiovitti A."/>
            <person name="Choi C.J."/>
            <person name="Coesel S."/>
            <person name="De Martino A."/>
            <person name="Detter J.C."/>
            <person name="Durkin C."/>
            <person name="Falciatore A."/>
            <person name="Fournet J."/>
            <person name="Haruta M."/>
            <person name="Huysman M.J."/>
            <person name="Jenkins B.D."/>
            <person name="Jiroutova K."/>
            <person name="Jorgensen R.E."/>
            <person name="Joubert Y."/>
            <person name="Kaplan A."/>
            <person name="Kroger N."/>
            <person name="Kroth P.G."/>
            <person name="La Roche J."/>
            <person name="Lindquist E."/>
            <person name="Lommer M."/>
            <person name="Martin-Jezequel V."/>
            <person name="Lopez P.J."/>
            <person name="Lucas S."/>
            <person name="Mangogna M."/>
            <person name="McGinnis K."/>
            <person name="Medlin L.K."/>
            <person name="Montsant A."/>
            <person name="Oudot-Le Secq M.P."/>
            <person name="Napoli C."/>
            <person name="Obornik M."/>
            <person name="Parker M.S."/>
            <person name="Petit J.L."/>
            <person name="Porcel B.M."/>
            <person name="Poulsen N."/>
            <person name="Robison M."/>
            <person name="Rychlewski L."/>
            <person name="Rynearson T.A."/>
            <person name="Schmutz J."/>
            <person name="Shapiro H."/>
            <person name="Siaut M."/>
            <person name="Stanley M."/>
            <person name="Sussman M.R."/>
            <person name="Taylor A.R."/>
            <person name="Vardi A."/>
            <person name="von Dassow P."/>
            <person name="Vyverman W."/>
            <person name="Willis A."/>
            <person name="Wyrwicz L.S."/>
            <person name="Rokhsar D.S."/>
            <person name="Weissenbach J."/>
            <person name="Armbrust E.V."/>
            <person name="Green B.R."/>
            <person name="Van de Peer Y."/>
            <person name="Grigoriev I.V."/>
        </authorList>
    </citation>
    <scope>NUCLEOTIDE SEQUENCE [LARGE SCALE GENOMIC DNA]</scope>
    <source>
        <strain evidence="1 2">CCMP1335</strain>
    </source>
</reference>
<dbReference type="RefSeq" id="XP_002289581.1">
    <property type="nucleotide sequence ID" value="XM_002289545.1"/>
</dbReference>
<gene>
    <name evidence="1" type="ORF">THAPSDRAFT_4955</name>
</gene>
<dbReference type="GeneID" id="7452274"/>
<keyword evidence="2" id="KW-1185">Reference proteome</keyword>
<evidence type="ECO:0000313" key="2">
    <source>
        <dbReference type="Proteomes" id="UP000001449"/>
    </source>
</evidence>
<dbReference type="InParanoid" id="B8C0S5"/>
<accession>B8C0S5</accession>
<organism evidence="1 2">
    <name type="scientific">Thalassiosira pseudonana</name>
    <name type="common">Marine diatom</name>
    <name type="synonym">Cyclotella nana</name>
    <dbReference type="NCBI Taxonomy" id="35128"/>
    <lineage>
        <taxon>Eukaryota</taxon>
        <taxon>Sar</taxon>
        <taxon>Stramenopiles</taxon>
        <taxon>Ochrophyta</taxon>
        <taxon>Bacillariophyta</taxon>
        <taxon>Coscinodiscophyceae</taxon>
        <taxon>Thalassiosirophycidae</taxon>
        <taxon>Thalassiosirales</taxon>
        <taxon>Thalassiosiraceae</taxon>
        <taxon>Thalassiosira</taxon>
    </lineage>
</organism>
<dbReference type="PaxDb" id="35128-Thaps4955"/>
<dbReference type="Proteomes" id="UP000001449">
    <property type="component" value="Chromosome 4"/>
</dbReference>
<proteinExistence type="predicted"/>